<sequence length="360" mass="37969">MSVFRVALASVGLLALVACSSSDPVQPSHPQPDAGTPTWQTVLQPNGGALLSIWGTSEKDVWTVGGPLGNTGFESLVIRFDGTSWKRVPVGGPETFWWVHGSSASDVWLVGEKGRITHWDGTKFEERTSGTTATLFGVYAFAPNDAWAVGGRPDQAGSAQDSNVVLHWDGTEWRPETLPSASDSTSGAFFKVWGTRTDDLYVVGENAVVWHRVGTSWRREAEGLGQGRLTTVTGCSASEIYVVGGRDLLTSDGQTFSRSDELLVNDVNGVACAPASAPARPWGNVVAVGGGSLKLRRVSGVWESDFGTEPYSDLHGAWVDPSGAFWAVGGDFNTAARPGSARAGVVARLGDGTVASAYVP</sequence>
<dbReference type="STRING" id="1391654.AKJ09_03294"/>
<dbReference type="KEGG" id="llu:AKJ09_03294"/>
<dbReference type="EMBL" id="CP012333">
    <property type="protein sequence ID" value="AKU96630.1"/>
    <property type="molecule type" value="Genomic_DNA"/>
</dbReference>
<keyword evidence="1" id="KW-0732">Signal</keyword>
<dbReference type="AlphaFoldDB" id="A0A0K1PSV9"/>
<feature type="chain" id="PRO_5005466210" evidence="1">
    <location>
        <begin position="21"/>
        <end position="360"/>
    </location>
</feature>
<evidence type="ECO:0000256" key="1">
    <source>
        <dbReference type="SAM" id="SignalP"/>
    </source>
</evidence>
<proteinExistence type="predicted"/>
<name>A0A0K1PSV9_9BACT</name>
<dbReference type="Proteomes" id="UP000064967">
    <property type="component" value="Chromosome"/>
</dbReference>
<evidence type="ECO:0000313" key="3">
    <source>
        <dbReference type="Proteomes" id="UP000064967"/>
    </source>
</evidence>
<gene>
    <name evidence="2" type="ORF">AKJ09_03294</name>
</gene>
<keyword evidence="3" id="KW-1185">Reference proteome</keyword>
<reference evidence="2 3" key="1">
    <citation type="submission" date="2015-08" db="EMBL/GenBank/DDBJ databases">
        <authorList>
            <person name="Babu N.S."/>
            <person name="Beckwith C.J."/>
            <person name="Beseler K.G."/>
            <person name="Brison A."/>
            <person name="Carone J.V."/>
            <person name="Caskin T.P."/>
            <person name="Diamond M."/>
            <person name="Durham M.E."/>
            <person name="Foxe J.M."/>
            <person name="Go M."/>
            <person name="Henderson B.A."/>
            <person name="Jones I.B."/>
            <person name="McGettigan J.A."/>
            <person name="Micheletti S.J."/>
            <person name="Nasrallah M.E."/>
            <person name="Ortiz D."/>
            <person name="Piller C.R."/>
            <person name="Privatt S.R."/>
            <person name="Schneider S.L."/>
            <person name="Sharp S."/>
            <person name="Smith T.C."/>
            <person name="Stanton J.D."/>
            <person name="Ullery H.E."/>
            <person name="Wilson R.J."/>
            <person name="Serrano M.G."/>
            <person name="Buck G."/>
            <person name="Lee V."/>
            <person name="Wang Y."/>
            <person name="Carvalho R."/>
            <person name="Voegtly L."/>
            <person name="Shi R."/>
            <person name="Duckworth R."/>
            <person name="Johnson A."/>
            <person name="Loviza R."/>
            <person name="Walstead R."/>
            <person name="Shah Z."/>
            <person name="Kiflezghi M."/>
            <person name="Wade K."/>
            <person name="Ball S.L."/>
            <person name="Bradley K.W."/>
            <person name="Asai D.J."/>
            <person name="Bowman C.A."/>
            <person name="Russell D.A."/>
            <person name="Pope W.H."/>
            <person name="Jacobs-Sera D."/>
            <person name="Hendrix R.W."/>
            <person name="Hatfull G.F."/>
        </authorList>
    </citation>
    <scope>NUCLEOTIDE SEQUENCE [LARGE SCALE GENOMIC DNA]</scope>
    <source>
        <strain evidence="2 3">DSM 27648</strain>
    </source>
</reference>
<protein>
    <submittedName>
        <fullName evidence="2">Glycosyl hydrolase, BNR repeat protein</fullName>
    </submittedName>
</protein>
<accession>A0A0K1PSV9</accession>
<dbReference type="PROSITE" id="PS51257">
    <property type="entry name" value="PROKAR_LIPOPROTEIN"/>
    <property type="match status" value="1"/>
</dbReference>
<organism evidence="2 3">
    <name type="scientific">Labilithrix luteola</name>
    <dbReference type="NCBI Taxonomy" id="1391654"/>
    <lineage>
        <taxon>Bacteria</taxon>
        <taxon>Pseudomonadati</taxon>
        <taxon>Myxococcota</taxon>
        <taxon>Polyangia</taxon>
        <taxon>Polyangiales</taxon>
        <taxon>Labilitrichaceae</taxon>
        <taxon>Labilithrix</taxon>
    </lineage>
</organism>
<dbReference type="RefSeq" id="WP_240488484.1">
    <property type="nucleotide sequence ID" value="NZ_CP012333.1"/>
</dbReference>
<evidence type="ECO:0000313" key="2">
    <source>
        <dbReference type="EMBL" id="AKU96630.1"/>
    </source>
</evidence>
<dbReference type="GO" id="GO:0016787">
    <property type="term" value="F:hydrolase activity"/>
    <property type="evidence" value="ECO:0007669"/>
    <property type="project" value="UniProtKB-KW"/>
</dbReference>
<feature type="signal peptide" evidence="1">
    <location>
        <begin position="1"/>
        <end position="20"/>
    </location>
</feature>
<keyword evidence="2" id="KW-0378">Hydrolase</keyword>